<organism evidence="12 13">
    <name type="scientific">Candidatus Brocadia carolinensis</name>
    <dbReference type="NCBI Taxonomy" id="1004156"/>
    <lineage>
        <taxon>Bacteria</taxon>
        <taxon>Pseudomonadati</taxon>
        <taxon>Planctomycetota</taxon>
        <taxon>Candidatus Brocadiia</taxon>
        <taxon>Candidatus Brocadiales</taxon>
        <taxon>Candidatus Brocadiaceae</taxon>
        <taxon>Candidatus Brocadia</taxon>
    </lineage>
</organism>
<dbReference type="InterPro" id="IPR004839">
    <property type="entry name" value="Aminotransferase_I/II_large"/>
</dbReference>
<evidence type="ECO:0000256" key="6">
    <source>
        <dbReference type="ARBA" id="ARBA00022756"/>
    </source>
</evidence>
<comment type="pathway">
    <text evidence="2">Cofactor biosynthesis; biotin biosynthesis.</text>
</comment>
<dbReference type="STRING" id="1004156.AYP45_14860"/>
<dbReference type="GO" id="GO:0009102">
    <property type="term" value="P:biotin biosynthetic process"/>
    <property type="evidence" value="ECO:0007669"/>
    <property type="project" value="UniProtKB-UniRule"/>
</dbReference>
<reference evidence="12 13" key="1">
    <citation type="journal article" date="2017" name="Water Res.">
        <title>Discovery and metagenomic analysis of an anammox bacterial enrichment related to Candidatus "Brocadia caroliniensis" in a full-scale glycerol-fed nitritation-denitritation separate centrate treatment process.</title>
        <authorList>
            <person name="Park H."/>
            <person name="Brotto A.C."/>
            <person name="van Loosdrecht M.C."/>
            <person name="Chandran K."/>
        </authorList>
    </citation>
    <scope>NUCLEOTIDE SEQUENCE [LARGE SCALE GENOMIC DNA]</scope>
    <source>
        <strain evidence="12">26THWARD</strain>
    </source>
</reference>
<dbReference type="Gene3D" id="3.90.1150.10">
    <property type="entry name" value="Aspartate Aminotransferase, domain 1"/>
    <property type="match status" value="1"/>
</dbReference>
<dbReference type="InterPro" id="IPR015424">
    <property type="entry name" value="PyrdxlP-dep_Trfase"/>
</dbReference>
<feature type="domain" description="Aminotransferase class I/classII large" evidence="11">
    <location>
        <begin position="40"/>
        <end position="379"/>
    </location>
</feature>
<dbReference type="FunFam" id="3.40.640.10:FF:000006">
    <property type="entry name" value="5-aminolevulinate synthase, mitochondrial"/>
    <property type="match status" value="1"/>
</dbReference>
<evidence type="ECO:0000256" key="1">
    <source>
        <dbReference type="ARBA" id="ARBA00001933"/>
    </source>
</evidence>
<evidence type="ECO:0000256" key="7">
    <source>
        <dbReference type="ARBA" id="ARBA00022898"/>
    </source>
</evidence>
<evidence type="ECO:0000256" key="9">
    <source>
        <dbReference type="NCBIfam" id="TIGR00858"/>
    </source>
</evidence>
<evidence type="ECO:0000256" key="4">
    <source>
        <dbReference type="ARBA" id="ARBA00013187"/>
    </source>
</evidence>
<gene>
    <name evidence="12" type="ORF">AYP45_14860</name>
</gene>
<dbReference type="UniPathway" id="UPA00078"/>
<evidence type="ECO:0000313" key="12">
    <source>
        <dbReference type="EMBL" id="OOP55426.1"/>
    </source>
</evidence>
<dbReference type="Gene3D" id="3.40.640.10">
    <property type="entry name" value="Type I PLP-dependent aspartate aminotransferase-like (Major domain)"/>
    <property type="match status" value="1"/>
</dbReference>
<protein>
    <recommendedName>
        <fullName evidence="4 9">8-amino-7-oxononanoate synthase</fullName>
        <ecNumber evidence="4 9">2.3.1.47</ecNumber>
    </recommendedName>
</protein>
<evidence type="ECO:0000256" key="2">
    <source>
        <dbReference type="ARBA" id="ARBA00004746"/>
    </source>
</evidence>
<keyword evidence="5" id="KW-0808">Transferase</keyword>
<dbReference type="GO" id="GO:0008710">
    <property type="term" value="F:8-amino-7-oxononanoate synthase activity"/>
    <property type="evidence" value="ECO:0007669"/>
    <property type="project" value="UniProtKB-UniRule"/>
</dbReference>
<proteinExistence type="predicted"/>
<name>A0A1V4AQP6_9BACT</name>
<comment type="subunit">
    <text evidence="3">Homodimer.</text>
</comment>
<dbReference type="InterPro" id="IPR050087">
    <property type="entry name" value="AON_synthase_class-II"/>
</dbReference>
<comment type="caution">
    <text evidence="12">The sequence shown here is derived from an EMBL/GenBank/DDBJ whole genome shotgun (WGS) entry which is preliminary data.</text>
</comment>
<dbReference type="InterPro" id="IPR004723">
    <property type="entry name" value="AONS_Archaea/Proteobacteria"/>
</dbReference>
<dbReference type="SUPFAM" id="SSF53383">
    <property type="entry name" value="PLP-dependent transferases"/>
    <property type="match status" value="1"/>
</dbReference>
<evidence type="ECO:0000256" key="8">
    <source>
        <dbReference type="ARBA" id="ARBA00047715"/>
    </source>
</evidence>
<dbReference type="CDD" id="cd06454">
    <property type="entry name" value="KBL_like"/>
    <property type="match status" value="1"/>
</dbReference>
<comment type="cofactor">
    <cofactor evidence="1 10">
        <name>pyridoxal 5'-phosphate</name>
        <dbReference type="ChEBI" id="CHEBI:597326"/>
    </cofactor>
</comment>
<dbReference type="PANTHER" id="PTHR13693">
    <property type="entry name" value="CLASS II AMINOTRANSFERASE/8-AMINO-7-OXONONANOATE SYNTHASE"/>
    <property type="match status" value="1"/>
</dbReference>
<sequence>MGIDFILDELDDLQNRSLLREHKIIEGAQGPYVHINGKSYLSFCSNNYLGLANHPKIKQASIDAIHQYGWGAGASRLVSGTMTLHQELEKKIAEFKGTEAALLFPTGYMANLGALCALVSRGDMVIGDKLNHASIIDGCRLSGATFRIYPHKDVSQLESLLQRSSGYRRKLVITDSVFSMDGDTAPIPEIVNIARKYDAMLMVDDAHATGVFGKQGKGLIEHYGLEGKIDVVMGSFSKALGSVGGFIAGSKPLIDFLKNKARPFIYTTALPPAVCAASLAGLALIQEDASLIDSLWRNIASLKTRLLQFMRTISVESPIVPLIAGSAEDAVKVSSKLYENGILIPAIRPPTVPPGTSRLRISLMATHSENDINRLIETLQHVGFLTHERTTLRM</sequence>
<dbReference type="Pfam" id="PF00155">
    <property type="entry name" value="Aminotran_1_2"/>
    <property type="match status" value="1"/>
</dbReference>
<dbReference type="PANTHER" id="PTHR13693:SF100">
    <property type="entry name" value="8-AMINO-7-OXONONANOATE SYNTHASE"/>
    <property type="match status" value="1"/>
</dbReference>
<accession>A0A1V4AQP6</accession>
<feature type="modified residue" description="N6-(pyridoxal phosphate)lysine" evidence="10">
    <location>
        <position position="238"/>
    </location>
</feature>
<evidence type="ECO:0000313" key="13">
    <source>
        <dbReference type="Proteomes" id="UP000189681"/>
    </source>
</evidence>
<dbReference type="NCBIfam" id="TIGR00858">
    <property type="entry name" value="bioF"/>
    <property type="match status" value="1"/>
</dbReference>
<evidence type="ECO:0000256" key="3">
    <source>
        <dbReference type="ARBA" id="ARBA00011738"/>
    </source>
</evidence>
<dbReference type="Proteomes" id="UP000189681">
    <property type="component" value="Unassembled WGS sequence"/>
</dbReference>
<keyword evidence="7 10" id="KW-0663">Pyridoxal phosphate</keyword>
<evidence type="ECO:0000256" key="10">
    <source>
        <dbReference type="PIRSR" id="PIRSR604723-51"/>
    </source>
</evidence>
<evidence type="ECO:0000259" key="11">
    <source>
        <dbReference type="Pfam" id="PF00155"/>
    </source>
</evidence>
<dbReference type="InterPro" id="IPR015422">
    <property type="entry name" value="PyrdxlP-dep_Trfase_small"/>
</dbReference>
<comment type="catalytic activity">
    <reaction evidence="8">
        <text>6-carboxyhexanoyl-[ACP] + L-alanine + H(+) = (8S)-8-amino-7-oxononanoate + holo-[ACP] + CO2</text>
        <dbReference type="Rhea" id="RHEA:42288"/>
        <dbReference type="Rhea" id="RHEA-COMP:9685"/>
        <dbReference type="Rhea" id="RHEA-COMP:9955"/>
        <dbReference type="ChEBI" id="CHEBI:15378"/>
        <dbReference type="ChEBI" id="CHEBI:16526"/>
        <dbReference type="ChEBI" id="CHEBI:57972"/>
        <dbReference type="ChEBI" id="CHEBI:64479"/>
        <dbReference type="ChEBI" id="CHEBI:78846"/>
        <dbReference type="ChEBI" id="CHEBI:149468"/>
        <dbReference type="EC" id="2.3.1.47"/>
    </reaction>
</comment>
<evidence type="ECO:0000256" key="5">
    <source>
        <dbReference type="ARBA" id="ARBA00022679"/>
    </source>
</evidence>
<dbReference type="EC" id="2.3.1.47" evidence="4 9"/>
<dbReference type="GO" id="GO:0030170">
    <property type="term" value="F:pyridoxal phosphate binding"/>
    <property type="evidence" value="ECO:0007669"/>
    <property type="project" value="InterPro"/>
</dbReference>
<keyword evidence="6" id="KW-0093">Biotin biosynthesis</keyword>
<dbReference type="AlphaFoldDB" id="A0A1V4AQP6"/>
<dbReference type="EMBL" id="AYTS01000147">
    <property type="protein sequence ID" value="OOP55426.1"/>
    <property type="molecule type" value="Genomic_DNA"/>
</dbReference>
<dbReference type="InterPro" id="IPR015421">
    <property type="entry name" value="PyrdxlP-dep_Trfase_major"/>
</dbReference>